<dbReference type="Gene3D" id="3.20.20.80">
    <property type="entry name" value="Glycosidases"/>
    <property type="match status" value="2"/>
</dbReference>
<dbReference type="EC" id="3.2.1.23" evidence="5"/>
<reference evidence="5" key="2">
    <citation type="submission" date="2004-02" db="EMBL/GenBank/DDBJ databases">
        <authorList>
            <person name="Fuetterer O."/>
            <person name="Angelov A."/>
            <person name="Liesegang H."/>
            <person name="Gottschalk G."/>
            <person name="Schleper C."/>
            <person name="Schepers B."/>
            <person name="Dock C."/>
            <person name="Antranikian G."/>
            <person name="Liebl W."/>
        </authorList>
    </citation>
    <scope>NUCLEOTIDE SEQUENCE</scope>
    <source>
        <strain evidence="5">DSM 9790</strain>
    </source>
</reference>
<dbReference type="RefSeq" id="WP_011178060.1">
    <property type="nucleotide sequence ID" value="NC_005877.1"/>
</dbReference>
<dbReference type="STRING" id="263820.PTO1259"/>
<evidence type="ECO:0000256" key="3">
    <source>
        <dbReference type="ARBA" id="ARBA00023295"/>
    </source>
</evidence>
<organism evidence="5 7">
    <name type="scientific">Picrophilus torridus (strain ATCC 700027 / DSM 9790 / JCM 10055 / NBRC 100828 / KAW 2/3)</name>
    <dbReference type="NCBI Taxonomy" id="1122961"/>
    <lineage>
        <taxon>Archaea</taxon>
        <taxon>Methanobacteriati</taxon>
        <taxon>Thermoplasmatota</taxon>
        <taxon>Thermoplasmata</taxon>
        <taxon>Thermoplasmatales</taxon>
        <taxon>Picrophilaceae</taxon>
        <taxon>Picrophilus</taxon>
    </lineage>
</organism>
<accession>A0A8G2FX56</accession>
<comment type="similarity">
    <text evidence="1 4">Belongs to the glycosyl hydrolase 1 family.</text>
</comment>
<dbReference type="EMBL" id="AE017261">
    <property type="protein sequence ID" value="AAT43844.1"/>
    <property type="molecule type" value="Genomic_DNA"/>
</dbReference>
<evidence type="ECO:0000256" key="2">
    <source>
        <dbReference type="ARBA" id="ARBA00022801"/>
    </source>
</evidence>
<dbReference type="GeneID" id="2844921"/>
<keyword evidence="3 5" id="KW-0326">Glycosidase</keyword>
<proteinExistence type="inferred from homology"/>
<dbReference type="Proteomes" id="UP000000438">
    <property type="component" value="Chromosome"/>
</dbReference>
<dbReference type="PaxDb" id="263820-PTO1259"/>
<keyword evidence="2 5" id="KW-0378">Hydrolase</keyword>
<dbReference type="eggNOG" id="arCOG05412">
    <property type="taxonomic scope" value="Archaea"/>
</dbReference>
<dbReference type="Proteomes" id="UP000192315">
    <property type="component" value="Unassembled WGS sequence"/>
</dbReference>
<dbReference type="EMBL" id="FWYE01000002">
    <property type="protein sequence ID" value="SMD31088.1"/>
    <property type="molecule type" value="Genomic_DNA"/>
</dbReference>
<dbReference type="PANTHER" id="PTHR10353:SF209">
    <property type="entry name" value="GALACTOLIPID GALACTOSYLTRANSFERASE SFR2, CHLOROPLASTIC"/>
    <property type="match status" value="1"/>
</dbReference>
<sequence length="453" mass="52793">MHIRFINGFMSGFHLGYLQNNKNLPENSDWYQWTHDKNVRMMNYIRDGYPEDNKIEYLNDNVIRDLHDNNFNLIKIDMDWPSLFPDGTGDINCDVKFNDKGDVIDISMNDRLFNDLRRAADDGIVEKYYNFIENARSHGIKTMVTLYDGVLPLWLHDPLDTNKNIFKSERSGWLNKNIVAEFAKYAYYISRRINNADFYITINNGNDIINHGYLYGNLDGYPPGISGYDASIISMRNMAYSHNIAYKILSGINKTGISVSYNNYIPYDEASIEIADYTGYLMNKLILFNSLYGLFDNDLSNRFDERRINEFHGSDFIEIDYSGNICTKYTGQDVLPLPLRFTFMPVCPDNNVEPMMERAIYDLYSSFKFDLFTGEKFPGNDDKRLEFIKRSLIDVHKSMNFVKIIGNIYSTLYDGYEFSKGFAERCGMIDIKNNKKDSFYLYSKIINDGIDEK</sequence>
<dbReference type="SUPFAM" id="SSF51445">
    <property type="entry name" value="(Trans)glycosidases"/>
    <property type="match status" value="1"/>
</dbReference>
<dbReference type="KEGG" id="pto:PTO1259"/>
<dbReference type="InterPro" id="IPR001360">
    <property type="entry name" value="Glyco_hydro_1"/>
</dbReference>
<reference evidence="5 7" key="1">
    <citation type="journal article" date="2004" name="Proc. Natl. Acad. Sci. U.S.A.">
        <title>Genome sequence of Picrophilus torridus and its implications for life around pH 0.</title>
        <authorList>
            <person name="Futterer O."/>
            <person name="Angelov A."/>
            <person name="Liesegang H."/>
            <person name="Gottschalk G."/>
            <person name="Schleper C."/>
            <person name="Schepers B."/>
            <person name="Dock C."/>
            <person name="Antranikian G."/>
            <person name="Liebl W."/>
        </authorList>
    </citation>
    <scope>NUCLEOTIDE SEQUENCE [LARGE SCALE GENOMIC DNA]</scope>
    <source>
        <strain evidence="7">ATCC 700027 / DSM 9790 / JCM 10055 / NBRC 100828</strain>
        <strain evidence="5">DSM 9790</strain>
    </source>
</reference>
<dbReference type="Pfam" id="PF00232">
    <property type="entry name" value="Glyco_hydro_1"/>
    <property type="match status" value="1"/>
</dbReference>
<reference evidence="6 8" key="3">
    <citation type="submission" date="2017-04" db="EMBL/GenBank/DDBJ databases">
        <authorList>
            <person name="Varghese N."/>
            <person name="Submissions S."/>
        </authorList>
    </citation>
    <scope>NUCLEOTIDE SEQUENCE [LARGE SCALE GENOMIC DNA]</scope>
    <source>
        <strain evidence="6 8">DSM 9789</strain>
    </source>
</reference>
<evidence type="ECO:0000256" key="1">
    <source>
        <dbReference type="ARBA" id="ARBA00010838"/>
    </source>
</evidence>
<dbReference type="PANTHER" id="PTHR10353">
    <property type="entry name" value="GLYCOSYL HYDROLASE"/>
    <property type="match status" value="1"/>
</dbReference>
<dbReference type="GO" id="GO:0005975">
    <property type="term" value="P:carbohydrate metabolic process"/>
    <property type="evidence" value="ECO:0007669"/>
    <property type="project" value="InterPro"/>
</dbReference>
<protein>
    <submittedName>
        <fullName evidence="5">Beta-galactosidase</fullName>
        <ecNumber evidence="5">3.2.1.23</ecNumber>
    </submittedName>
</protein>
<evidence type="ECO:0000313" key="6">
    <source>
        <dbReference type="EMBL" id="SMD31088.1"/>
    </source>
</evidence>
<evidence type="ECO:0000313" key="8">
    <source>
        <dbReference type="Proteomes" id="UP000192315"/>
    </source>
</evidence>
<name>Q6KZK8_PICTO</name>
<dbReference type="GO" id="GO:0004565">
    <property type="term" value="F:beta-galactosidase activity"/>
    <property type="evidence" value="ECO:0007669"/>
    <property type="project" value="UniProtKB-EC"/>
</dbReference>
<evidence type="ECO:0000313" key="7">
    <source>
        <dbReference type="Proteomes" id="UP000000438"/>
    </source>
</evidence>
<dbReference type="OrthoDB" id="84443at2157"/>
<gene>
    <name evidence="5" type="ordered locus">PTO1259</name>
    <name evidence="6" type="ORF">SAMN02745355_1008</name>
</gene>
<accession>Q6KZK8</accession>
<dbReference type="InParanoid" id="Q6KZK8"/>
<keyword evidence="8" id="KW-1185">Reference proteome</keyword>
<evidence type="ECO:0000256" key="4">
    <source>
        <dbReference type="RuleBase" id="RU003690"/>
    </source>
</evidence>
<dbReference type="AlphaFoldDB" id="Q6KZK8"/>
<evidence type="ECO:0000313" key="5">
    <source>
        <dbReference type="EMBL" id="AAT43844.1"/>
    </source>
</evidence>
<dbReference type="GO" id="GO:0008422">
    <property type="term" value="F:beta-glucosidase activity"/>
    <property type="evidence" value="ECO:0007669"/>
    <property type="project" value="TreeGrafter"/>
</dbReference>
<dbReference type="InterPro" id="IPR017853">
    <property type="entry name" value="GH"/>
</dbReference>
<dbReference type="HOGENOM" id="CLU_603594_0_0_2"/>
<dbReference type="CAZy" id="GH1">
    <property type="family name" value="Glycoside Hydrolase Family 1"/>
</dbReference>